<proteinExistence type="predicted"/>
<dbReference type="Pfam" id="PF04471">
    <property type="entry name" value="Mrr_cat"/>
    <property type="match status" value="1"/>
</dbReference>
<protein>
    <recommendedName>
        <fullName evidence="2">Restriction endonuclease type IV Mrr domain-containing protein</fullName>
    </recommendedName>
</protein>
<keyword evidence="1" id="KW-0812">Transmembrane</keyword>
<evidence type="ECO:0000313" key="3">
    <source>
        <dbReference type="EMBL" id="KAB8039151.1"/>
    </source>
</evidence>
<gene>
    <name evidence="3" type="ORF">GCL60_09860</name>
</gene>
<dbReference type="Proteomes" id="UP000437748">
    <property type="component" value="Unassembled WGS sequence"/>
</dbReference>
<dbReference type="GO" id="GO:0009307">
    <property type="term" value="P:DNA restriction-modification system"/>
    <property type="evidence" value="ECO:0007669"/>
    <property type="project" value="InterPro"/>
</dbReference>
<feature type="domain" description="Restriction endonuclease type IV Mrr" evidence="2">
    <location>
        <begin position="125"/>
        <end position="230"/>
    </location>
</feature>
<dbReference type="InterPro" id="IPR011335">
    <property type="entry name" value="Restrct_endonuc-II-like"/>
</dbReference>
<organism evidence="3 4">
    <name type="scientific">Silvanigrella paludirubra</name>
    <dbReference type="NCBI Taxonomy" id="2499159"/>
    <lineage>
        <taxon>Bacteria</taxon>
        <taxon>Pseudomonadati</taxon>
        <taxon>Bdellovibrionota</taxon>
        <taxon>Oligoflexia</taxon>
        <taxon>Silvanigrellales</taxon>
        <taxon>Silvanigrellaceae</taxon>
        <taxon>Silvanigrella</taxon>
    </lineage>
</organism>
<keyword evidence="4" id="KW-1185">Reference proteome</keyword>
<dbReference type="SUPFAM" id="SSF52980">
    <property type="entry name" value="Restriction endonuclease-like"/>
    <property type="match status" value="1"/>
</dbReference>
<evidence type="ECO:0000256" key="1">
    <source>
        <dbReference type="SAM" id="Phobius"/>
    </source>
</evidence>
<dbReference type="RefSeq" id="WP_153420550.1">
    <property type="nucleotide sequence ID" value="NZ_WFLM01000003.1"/>
</dbReference>
<dbReference type="GO" id="GO:0004519">
    <property type="term" value="F:endonuclease activity"/>
    <property type="evidence" value="ECO:0007669"/>
    <property type="project" value="InterPro"/>
</dbReference>
<dbReference type="InterPro" id="IPR007560">
    <property type="entry name" value="Restrct_endonuc_IV_Mrr"/>
</dbReference>
<sequence>MDIFISILLFTIVTYIFYEIYKSKKNDLKPKESDKENLKTDDSISINRFNNNQIEKREVSKSPSTDINKNISDNIVNISLKKEKKDFNPYHHRKKIEEANTNIKHLRKMFFEDGKSPAYIMYQLKKIEGLIFEEMVLSCLSEAGFRVWRSPSHTNDGGLDGMVFINDVKVLLQSKCWKGYINNQNVEEFSNLILKKSAQFGYFIHTGKTGPMSYSKLNNNAYFISGEKVLHLILQPKKSDFNGKTFLVPQLKELLLSKNH</sequence>
<evidence type="ECO:0000259" key="2">
    <source>
        <dbReference type="Pfam" id="PF04471"/>
    </source>
</evidence>
<name>A0A6N6VU18_9BACT</name>
<evidence type="ECO:0000313" key="4">
    <source>
        <dbReference type="Proteomes" id="UP000437748"/>
    </source>
</evidence>
<comment type="caution">
    <text evidence="3">The sequence shown here is derived from an EMBL/GenBank/DDBJ whole genome shotgun (WGS) entry which is preliminary data.</text>
</comment>
<dbReference type="OrthoDB" id="577942at2"/>
<keyword evidence="1" id="KW-0472">Membrane</keyword>
<dbReference type="EMBL" id="WFLM01000003">
    <property type="protein sequence ID" value="KAB8039151.1"/>
    <property type="molecule type" value="Genomic_DNA"/>
</dbReference>
<feature type="transmembrane region" description="Helical" evidence="1">
    <location>
        <begin position="6"/>
        <end position="21"/>
    </location>
</feature>
<dbReference type="GO" id="GO:0003677">
    <property type="term" value="F:DNA binding"/>
    <property type="evidence" value="ECO:0007669"/>
    <property type="project" value="InterPro"/>
</dbReference>
<reference evidence="3 4" key="1">
    <citation type="submission" date="2019-10" db="EMBL/GenBank/DDBJ databases">
        <title>New species of Slilvanegrellaceae.</title>
        <authorList>
            <person name="Pitt A."/>
            <person name="Hahn M.W."/>
        </authorList>
    </citation>
    <scope>NUCLEOTIDE SEQUENCE [LARGE SCALE GENOMIC DNA]</scope>
    <source>
        <strain evidence="3 4">SP-Ram-0.45-NSY-1</strain>
    </source>
</reference>
<keyword evidence="1" id="KW-1133">Transmembrane helix</keyword>
<dbReference type="AlphaFoldDB" id="A0A6N6VU18"/>
<accession>A0A6N6VU18</accession>